<dbReference type="OrthoDB" id="10605402at2759"/>
<gene>
    <name evidence="1" type="ORF">TNCT_208841</name>
</gene>
<sequence>MGFLSFWRTRVKMTCDTPQSIKRMDGESWRSGVTQTPEYIKQNNTSGRFLRIGVNLLTCVQPLDPVIRANKVHFRTNCEESTIEMKLHQKEVSFSLGKLKRKGEVKKTVDEPILYPKSTWSVCLFCRQEKLRCETENPDSRPRRGKWVTRRKWVTKMSAIINPPCREGGDQLLNNAVPDPDTEPFPLLSRDIL</sequence>
<organism evidence="1 2">
    <name type="scientific">Trichonephila clavata</name>
    <name type="common">Joro spider</name>
    <name type="synonym">Nephila clavata</name>
    <dbReference type="NCBI Taxonomy" id="2740835"/>
    <lineage>
        <taxon>Eukaryota</taxon>
        <taxon>Metazoa</taxon>
        <taxon>Ecdysozoa</taxon>
        <taxon>Arthropoda</taxon>
        <taxon>Chelicerata</taxon>
        <taxon>Arachnida</taxon>
        <taxon>Araneae</taxon>
        <taxon>Araneomorphae</taxon>
        <taxon>Entelegynae</taxon>
        <taxon>Araneoidea</taxon>
        <taxon>Nephilidae</taxon>
        <taxon>Trichonephila</taxon>
    </lineage>
</organism>
<comment type="caution">
    <text evidence="1">The sequence shown here is derived from an EMBL/GenBank/DDBJ whole genome shotgun (WGS) entry which is preliminary data.</text>
</comment>
<keyword evidence="2" id="KW-1185">Reference proteome</keyword>
<dbReference type="EMBL" id="BMAO01024026">
    <property type="protein sequence ID" value="GFQ92495.1"/>
    <property type="molecule type" value="Genomic_DNA"/>
</dbReference>
<evidence type="ECO:0000313" key="2">
    <source>
        <dbReference type="Proteomes" id="UP000887116"/>
    </source>
</evidence>
<dbReference type="AlphaFoldDB" id="A0A8X6KZR7"/>
<dbReference type="Proteomes" id="UP000887116">
    <property type="component" value="Unassembled WGS sequence"/>
</dbReference>
<protein>
    <submittedName>
        <fullName evidence="1">Uncharacterized protein</fullName>
    </submittedName>
</protein>
<proteinExistence type="predicted"/>
<name>A0A8X6KZR7_TRICU</name>
<reference evidence="1" key="1">
    <citation type="submission" date="2020-07" db="EMBL/GenBank/DDBJ databases">
        <title>Multicomponent nature underlies the extraordinary mechanical properties of spider dragline silk.</title>
        <authorList>
            <person name="Kono N."/>
            <person name="Nakamura H."/>
            <person name="Mori M."/>
            <person name="Yoshida Y."/>
            <person name="Ohtoshi R."/>
            <person name="Malay A.D."/>
            <person name="Moran D.A.P."/>
            <person name="Tomita M."/>
            <person name="Numata K."/>
            <person name="Arakawa K."/>
        </authorList>
    </citation>
    <scope>NUCLEOTIDE SEQUENCE</scope>
</reference>
<accession>A0A8X6KZR7</accession>
<evidence type="ECO:0000313" key="1">
    <source>
        <dbReference type="EMBL" id="GFQ92495.1"/>
    </source>
</evidence>